<evidence type="ECO:0000313" key="1">
    <source>
        <dbReference type="EMBL" id="MDI6451221.1"/>
    </source>
</evidence>
<proteinExistence type="predicted"/>
<keyword evidence="2" id="KW-1185">Reference proteome</keyword>
<dbReference type="Proteomes" id="UP001431776">
    <property type="component" value="Unassembled WGS sequence"/>
</dbReference>
<name>A0AAW6TZQ9_9BACT</name>
<reference evidence="1" key="1">
    <citation type="submission" date="2023-05" db="EMBL/GenBank/DDBJ databases">
        <title>Anaerotaeda fermentans gen. nov., sp. nov., a novel anaerobic planctomycete of the new family within the order Sedimentisphaerales isolated from Taman Peninsula, Russia.</title>
        <authorList>
            <person name="Khomyakova M.A."/>
            <person name="Merkel A.Y."/>
            <person name="Slobodkin A.I."/>
        </authorList>
    </citation>
    <scope>NUCLEOTIDE SEQUENCE</scope>
    <source>
        <strain evidence="1">M17dextr</strain>
    </source>
</reference>
<dbReference type="EMBL" id="JASCXX010000030">
    <property type="protein sequence ID" value="MDI6451221.1"/>
    <property type="molecule type" value="Genomic_DNA"/>
</dbReference>
<dbReference type="Pfam" id="PF07103">
    <property type="entry name" value="DUF1365"/>
    <property type="match status" value="1"/>
</dbReference>
<dbReference type="AlphaFoldDB" id="A0AAW6TZQ9"/>
<sequence>MHSAIYEGTVRHRRFAPVRHEFAYRLFMMYLDLAELEEVFRGHVLWSTARFNLAYLRRKDHLGDPAVSMDEAVRLLLAERTGVRPMGPIRLLTHLRYFGHCFNPVSFFYCYEADGQSVETIVAEITNTPWHERHCYVLPETMNEHRRPWKRYRFPKTFHVSPFIEMDVDYDWRFLEPGERIQIHMEDYVGDGKVFDATLSLRRRPITSGGLTRLLVRYPFMTVQVAAKIHWQALRLWRKGAPFYVHPRKRQASEEATHD</sequence>
<dbReference type="PANTHER" id="PTHR33973">
    <property type="entry name" value="OS07G0153300 PROTEIN"/>
    <property type="match status" value="1"/>
</dbReference>
<organism evidence="1 2">
    <name type="scientific">Anaerobaca lacustris</name>
    <dbReference type="NCBI Taxonomy" id="3044600"/>
    <lineage>
        <taxon>Bacteria</taxon>
        <taxon>Pseudomonadati</taxon>
        <taxon>Planctomycetota</taxon>
        <taxon>Phycisphaerae</taxon>
        <taxon>Sedimentisphaerales</taxon>
        <taxon>Anaerobacaceae</taxon>
        <taxon>Anaerobaca</taxon>
    </lineage>
</organism>
<dbReference type="InterPro" id="IPR010775">
    <property type="entry name" value="DUF1365"/>
</dbReference>
<gene>
    <name evidence="1" type="ORF">QJ522_19320</name>
</gene>
<protein>
    <submittedName>
        <fullName evidence="1">DUF1365 domain-containing protein</fullName>
    </submittedName>
</protein>
<accession>A0AAW6TZQ9</accession>
<evidence type="ECO:0000313" key="2">
    <source>
        <dbReference type="Proteomes" id="UP001431776"/>
    </source>
</evidence>
<dbReference type="PANTHER" id="PTHR33973:SF4">
    <property type="entry name" value="OS07G0153300 PROTEIN"/>
    <property type="match status" value="1"/>
</dbReference>
<comment type="caution">
    <text evidence="1">The sequence shown here is derived from an EMBL/GenBank/DDBJ whole genome shotgun (WGS) entry which is preliminary data.</text>
</comment>